<evidence type="ECO:0000256" key="2">
    <source>
        <dbReference type="ARBA" id="ARBA00004370"/>
    </source>
</evidence>
<keyword evidence="9 12" id="KW-0408">Iron</keyword>
<evidence type="ECO:0000256" key="8">
    <source>
        <dbReference type="ARBA" id="ARBA00023002"/>
    </source>
</evidence>
<keyword evidence="7" id="KW-1133">Transmembrane helix</keyword>
<evidence type="ECO:0000256" key="6">
    <source>
        <dbReference type="ARBA" id="ARBA00022723"/>
    </source>
</evidence>
<keyword evidence="4 12" id="KW-0349">Heme</keyword>
<evidence type="ECO:0000313" key="13">
    <source>
        <dbReference type="EMBL" id="EOX91574.1"/>
    </source>
</evidence>
<organism evidence="13 14">
    <name type="scientific">Theobroma cacao</name>
    <name type="common">Cacao</name>
    <name type="synonym">Cocoa</name>
    <dbReference type="NCBI Taxonomy" id="3641"/>
    <lineage>
        <taxon>Eukaryota</taxon>
        <taxon>Viridiplantae</taxon>
        <taxon>Streptophyta</taxon>
        <taxon>Embryophyta</taxon>
        <taxon>Tracheophyta</taxon>
        <taxon>Spermatophyta</taxon>
        <taxon>Magnoliopsida</taxon>
        <taxon>eudicotyledons</taxon>
        <taxon>Gunneridae</taxon>
        <taxon>Pentapetalae</taxon>
        <taxon>rosids</taxon>
        <taxon>malvids</taxon>
        <taxon>Malvales</taxon>
        <taxon>Malvaceae</taxon>
        <taxon>Byttnerioideae</taxon>
        <taxon>Theobroma</taxon>
    </lineage>
</organism>
<dbReference type="GO" id="GO:0016020">
    <property type="term" value="C:membrane"/>
    <property type="evidence" value="ECO:0000318"/>
    <property type="project" value="GO_Central"/>
</dbReference>
<evidence type="ECO:0000256" key="7">
    <source>
        <dbReference type="ARBA" id="ARBA00022989"/>
    </source>
</evidence>
<dbReference type="InterPro" id="IPR001128">
    <property type="entry name" value="Cyt_P450"/>
</dbReference>
<evidence type="ECO:0000313" key="14">
    <source>
        <dbReference type="Proteomes" id="UP000026915"/>
    </source>
</evidence>
<evidence type="ECO:0000256" key="10">
    <source>
        <dbReference type="ARBA" id="ARBA00023033"/>
    </source>
</evidence>
<name>A0A061DGP5_THECC</name>
<sequence>MLAGVLMDEIKILLRKLHSISAHKFTKVELGPLISGLTFNIVTRMIAGKRYYGEDVVGIEEARQFRELVGEMFADGRATYPGDFLPIFKYFDRQGGTHTVAATIEWAMSNLLNHPGVLKKARAEVDDFLCPKQLQDETDLSKLQYLQNIVSETFRLYPATPLLVPHISSDNCTIGVDGYKLLTFGLGRRACPGMGLANRIIGLTLGSLIQCFEWERVDGKAIDMVEGSADIAMPKLGPWKPNAKLVQ</sequence>
<dbReference type="InParanoid" id="A0A061DGP5"/>
<evidence type="ECO:0000256" key="11">
    <source>
        <dbReference type="ARBA" id="ARBA00023136"/>
    </source>
</evidence>
<dbReference type="GO" id="GO:0020037">
    <property type="term" value="F:heme binding"/>
    <property type="evidence" value="ECO:0007669"/>
    <property type="project" value="InterPro"/>
</dbReference>
<evidence type="ECO:0000256" key="5">
    <source>
        <dbReference type="ARBA" id="ARBA00022692"/>
    </source>
</evidence>
<keyword evidence="8 12" id="KW-0560">Oxidoreductase</keyword>
<evidence type="ECO:0000256" key="1">
    <source>
        <dbReference type="ARBA" id="ARBA00001971"/>
    </source>
</evidence>
<dbReference type="PANTHER" id="PTHR47947:SF26">
    <property type="entry name" value="CYTOCHROME P450"/>
    <property type="match status" value="1"/>
</dbReference>
<keyword evidence="11" id="KW-0472">Membrane</keyword>
<reference evidence="13 14" key="1">
    <citation type="journal article" date="2013" name="Genome Biol.">
        <title>The genome sequence of the most widely cultivated cacao type and its use to identify candidate genes regulating pod color.</title>
        <authorList>
            <person name="Motamayor J.C."/>
            <person name="Mockaitis K."/>
            <person name="Schmutz J."/>
            <person name="Haiminen N."/>
            <person name="Iii D.L."/>
            <person name="Cornejo O."/>
            <person name="Findley S.D."/>
            <person name="Zheng P."/>
            <person name="Utro F."/>
            <person name="Royaert S."/>
            <person name="Saski C."/>
            <person name="Jenkins J."/>
            <person name="Podicheti R."/>
            <person name="Zhao M."/>
            <person name="Scheffler B.E."/>
            <person name="Stack J.C."/>
            <person name="Feltus F.A."/>
            <person name="Mustiga G.M."/>
            <person name="Amores F."/>
            <person name="Phillips W."/>
            <person name="Marelli J.P."/>
            <person name="May G.D."/>
            <person name="Shapiro H."/>
            <person name="Ma J."/>
            <person name="Bustamante C.D."/>
            <person name="Schnell R.J."/>
            <person name="Main D."/>
            <person name="Gilbert D."/>
            <person name="Parida L."/>
            <person name="Kuhn D.N."/>
        </authorList>
    </citation>
    <scope>NUCLEOTIDE SEQUENCE [LARGE SCALE GENOMIC DNA]</scope>
    <source>
        <strain evidence="14">cv. Matina 1-6</strain>
    </source>
</reference>
<dbReference type="PRINTS" id="PR00385">
    <property type="entry name" value="P450"/>
</dbReference>
<accession>A0A061DGP5</accession>
<evidence type="ECO:0000256" key="3">
    <source>
        <dbReference type="ARBA" id="ARBA00010617"/>
    </source>
</evidence>
<dbReference type="PROSITE" id="PS00086">
    <property type="entry name" value="CYTOCHROME_P450"/>
    <property type="match status" value="1"/>
</dbReference>
<evidence type="ECO:0000256" key="12">
    <source>
        <dbReference type="RuleBase" id="RU000461"/>
    </source>
</evidence>
<protein>
    <submittedName>
        <fullName evidence="13">Cytochrome p450 81d1, putative</fullName>
    </submittedName>
</protein>
<evidence type="ECO:0000256" key="4">
    <source>
        <dbReference type="ARBA" id="ARBA00022617"/>
    </source>
</evidence>
<dbReference type="InterPro" id="IPR050651">
    <property type="entry name" value="Plant_Cytochrome_P450_Monoox"/>
</dbReference>
<dbReference type="eggNOG" id="KOG0156">
    <property type="taxonomic scope" value="Eukaryota"/>
</dbReference>
<keyword evidence="5" id="KW-0812">Transmembrane</keyword>
<dbReference type="AlphaFoldDB" id="A0A061DGP5"/>
<proteinExistence type="inferred from homology"/>
<dbReference type="GO" id="GO:0005506">
    <property type="term" value="F:iron ion binding"/>
    <property type="evidence" value="ECO:0007669"/>
    <property type="project" value="InterPro"/>
</dbReference>
<dbReference type="Gene3D" id="1.10.630.10">
    <property type="entry name" value="Cytochrome P450"/>
    <property type="match status" value="3"/>
</dbReference>
<dbReference type="Pfam" id="PF00067">
    <property type="entry name" value="p450"/>
    <property type="match status" value="2"/>
</dbReference>
<keyword evidence="14" id="KW-1185">Reference proteome</keyword>
<dbReference type="EMBL" id="CM001879">
    <property type="protein sequence ID" value="EOX91574.1"/>
    <property type="molecule type" value="Genomic_DNA"/>
</dbReference>
<comment type="similarity">
    <text evidence="3 12">Belongs to the cytochrome P450 family.</text>
</comment>
<gene>
    <name evidence="13" type="ORF">TCM_000713</name>
</gene>
<keyword evidence="6 12" id="KW-0479">Metal-binding</keyword>
<dbReference type="GO" id="GO:0016709">
    <property type="term" value="F:oxidoreductase activity, acting on paired donors, with incorporation or reduction of molecular oxygen, NAD(P)H as one donor, and incorporation of one atom of oxygen"/>
    <property type="evidence" value="ECO:0000318"/>
    <property type="project" value="GO_Central"/>
</dbReference>
<dbReference type="Proteomes" id="UP000026915">
    <property type="component" value="Chromosome 1"/>
</dbReference>
<dbReference type="HOGENOM" id="CLU_1126161_0_0_1"/>
<dbReference type="SUPFAM" id="SSF48264">
    <property type="entry name" value="Cytochrome P450"/>
    <property type="match status" value="1"/>
</dbReference>
<dbReference type="InterPro" id="IPR036396">
    <property type="entry name" value="Cyt_P450_sf"/>
</dbReference>
<comment type="cofactor">
    <cofactor evidence="1">
        <name>heme</name>
        <dbReference type="ChEBI" id="CHEBI:30413"/>
    </cofactor>
</comment>
<evidence type="ECO:0000256" key="9">
    <source>
        <dbReference type="ARBA" id="ARBA00023004"/>
    </source>
</evidence>
<keyword evidence="10 12" id="KW-0503">Monooxygenase</keyword>
<dbReference type="InterPro" id="IPR017972">
    <property type="entry name" value="Cyt_P450_CS"/>
</dbReference>
<dbReference type="Gramene" id="EOX91574">
    <property type="protein sequence ID" value="EOX91574"/>
    <property type="gene ID" value="TCM_000713"/>
</dbReference>
<dbReference type="PANTHER" id="PTHR47947">
    <property type="entry name" value="CYTOCHROME P450 82C3-RELATED"/>
    <property type="match status" value="1"/>
</dbReference>
<comment type="subcellular location">
    <subcellularLocation>
        <location evidence="2">Membrane</location>
    </subcellularLocation>
</comment>
<dbReference type="OMA" id="DNCTIGV"/>